<keyword evidence="12" id="KW-1185">Reference proteome</keyword>
<proteinExistence type="inferred from homology"/>
<dbReference type="GeneID" id="30988153"/>
<sequence>MAVYTQSKEANASMALDTGVLTPPPSQRRKGRGVIVDVSLNDVGQQVYEVHGVGHNTKKRSMDLQQDGVLLEDEHIAKRKSSSPRTVLGTISQSSLNKDSGCNSHRDEESTGEEEHGGSPSSTLKHSSADDNIWSDEVESAFEEALRMIPKNGLSKIKISGKSCGRNELISDYILQKTGKVRTRKQVSSHIQVIKNLKRNTQIIELINSGPTDPDALKRFDQVFTEIFFQKSLGSSTERKECHELSTPKSRSRTHKSRDSSPVRRRRKPYIAVEPALTEFQMKNSEGFVFTSLQQEEQPPLRLKKDACVQNRFPSLNDYYKKGEAQDKQIPIIHNLVKLQLSEEACTPQTDLKVQLKGSTRDEKSFSCKTVIYCYGNEVLNINSAATVLKLVKDSNTKLNNVTLSLPFAAEFWVQFFNSTHNNINNVSNPKQSRTQKAIGVKGLTMMQLIYHKNSKVGYEMDDIKALILWEFTLEGSDNETTTRRFFLPVDGVSSPEPTFLSNVSECETVEEHPKEQDDTISNTTVSDFGGKVDSTLVPDESVSPGCESYSCRDATVGPIVAPAQILSMPAQVPNVAMPYTNIPTESAFIPMPSHQLPPRANTFQNLYGELSPQPIRRMMSEPVTHSWNSAANFHGVLSSEGFNGDEFQGFSGVESHQPSDLNPGFTVIDQNDPLLPHEVMMRW</sequence>
<evidence type="ECO:0000313" key="12">
    <source>
        <dbReference type="Proteomes" id="UP000094389"/>
    </source>
</evidence>
<dbReference type="Proteomes" id="UP000094389">
    <property type="component" value="Unassembled WGS sequence"/>
</dbReference>
<evidence type="ECO:0000259" key="8">
    <source>
        <dbReference type="PROSITE" id="PS51088"/>
    </source>
</evidence>
<keyword evidence="4" id="KW-0804">Transcription</keyword>
<dbReference type="SMART" id="SM00426">
    <property type="entry name" value="TEA"/>
    <property type="match status" value="1"/>
</dbReference>
<comment type="subcellular location">
    <subcellularLocation>
        <location evidence="1">Nucleus</location>
    </subcellularLocation>
</comment>
<comment type="similarity">
    <text evidence="2">Belongs to the TEC1 family.</text>
</comment>
<dbReference type="STRING" id="983966.A0A0H5C8Q4"/>
<evidence type="ECO:0000256" key="3">
    <source>
        <dbReference type="ARBA" id="ARBA00023015"/>
    </source>
</evidence>
<evidence type="ECO:0000256" key="4">
    <source>
        <dbReference type="ARBA" id="ARBA00023163"/>
    </source>
</evidence>
<evidence type="ECO:0000256" key="6">
    <source>
        <dbReference type="PROSITE-ProRule" id="PRU00505"/>
    </source>
</evidence>
<feature type="region of interest" description="Disordered" evidence="7">
    <location>
        <begin position="239"/>
        <end position="268"/>
    </location>
</feature>
<dbReference type="EMBL" id="KV453934">
    <property type="protein sequence ID" value="ODV72549.1"/>
    <property type="molecule type" value="Genomic_DNA"/>
</dbReference>
<feature type="compositionally biased region" description="Basic and acidic residues" evidence="7">
    <location>
        <begin position="104"/>
        <end position="117"/>
    </location>
</feature>
<accession>A0A1E4RZ87</accession>
<evidence type="ECO:0000313" key="11">
    <source>
        <dbReference type="Proteomes" id="UP000038830"/>
    </source>
</evidence>
<protein>
    <submittedName>
        <fullName evidence="10">TEA-domain-containing protein</fullName>
    </submittedName>
    <submittedName>
        <fullName evidence="9">TEC1 protein</fullName>
    </submittedName>
</protein>
<dbReference type="PROSITE" id="PS51088">
    <property type="entry name" value="TEA_2"/>
    <property type="match status" value="1"/>
</dbReference>
<accession>A0A0H5C8Q4</accession>
<evidence type="ECO:0000256" key="5">
    <source>
        <dbReference type="ARBA" id="ARBA00023242"/>
    </source>
</evidence>
<evidence type="ECO:0000256" key="2">
    <source>
        <dbReference type="ARBA" id="ARBA00008421"/>
    </source>
</evidence>
<feature type="DNA-binding region" description="TEA" evidence="6">
    <location>
        <begin position="127"/>
        <end position="201"/>
    </location>
</feature>
<dbReference type="InterPro" id="IPR050937">
    <property type="entry name" value="TEC1_TEAD_TF"/>
</dbReference>
<dbReference type="PRINTS" id="PR00065">
    <property type="entry name" value="TEADOMAIN"/>
</dbReference>
<feature type="region of interest" description="Disordered" evidence="7">
    <location>
        <begin position="76"/>
        <end position="130"/>
    </location>
</feature>
<dbReference type="GO" id="GO:0005667">
    <property type="term" value="C:transcription regulator complex"/>
    <property type="evidence" value="ECO:0007669"/>
    <property type="project" value="TreeGrafter"/>
</dbReference>
<dbReference type="GO" id="GO:0000978">
    <property type="term" value="F:RNA polymerase II cis-regulatory region sequence-specific DNA binding"/>
    <property type="evidence" value="ECO:0007669"/>
    <property type="project" value="TreeGrafter"/>
</dbReference>
<evidence type="ECO:0000313" key="10">
    <source>
        <dbReference type="EMBL" id="ODV72549.1"/>
    </source>
</evidence>
<dbReference type="RefSeq" id="XP_020069588.1">
    <property type="nucleotide sequence ID" value="XM_020213757.1"/>
</dbReference>
<evidence type="ECO:0000256" key="1">
    <source>
        <dbReference type="ARBA" id="ARBA00004123"/>
    </source>
</evidence>
<name>A0A0H5C8Q4_CYBJN</name>
<feature type="compositionally biased region" description="Polar residues" evidence="7">
    <location>
        <begin position="1"/>
        <end position="10"/>
    </location>
</feature>
<reference evidence="9" key="1">
    <citation type="submission" date="2014-12" db="EMBL/GenBank/DDBJ databases">
        <authorList>
            <person name="Jaenicke S."/>
        </authorList>
    </citation>
    <scope>NUCLEOTIDE SEQUENCE [LARGE SCALE GENOMIC DNA]</scope>
    <source>
        <strain evidence="9">CBS1600</strain>
    </source>
</reference>
<gene>
    <name evidence="9" type="primary">TEC1</name>
    <name evidence="9" type="ORF">BN1211_5611</name>
    <name evidence="10" type="ORF">CYBJADRAFT_163328</name>
</gene>
<dbReference type="EMBL" id="CDQK01000006">
    <property type="protein sequence ID" value="CEP24720.1"/>
    <property type="molecule type" value="Genomic_DNA"/>
</dbReference>
<feature type="compositionally biased region" description="Polar residues" evidence="7">
    <location>
        <begin position="83"/>
        <end position="103"/>
    </location>
</feature>
<dbReference type="GO" id="GO:0005634">
    <property type="term" value="C:nucleus"/>
    <property type="evidence" value="ECO:0007669"/>
    <property type="project" value="UniProtKB-SubCell"/>
</dbReference>
<dbReference type="OrthoDB" id="10006572at2759"/>
<keyword evidence="5" id="KW-0539">Nucleus</keyword>
<dbReference type="Pfam" id="PF01285">
    <property type="entry name" value="TEA"/>
    <property type="match status" value="1"/>
</dbReference>
<dbReference type="InterPro" id="IPR038096">
    <property type="entry name" value="TEA/ATTS_sf"/>
</dbReference>
<feature type="region of interest" description="Disordered" evidence="7">
    <location>
        <begin position="1"/>
        <end position="32"/>
    </location>
</feature>
<dbReference type="GO" id="GO:0000981">
    <property type="term" value="F:DNA-binding transcription factor activity, RNA polymerase II-specific"/>
    <property type="evidence" value="ECO:0007669"/>
    <property type="project" value="TreeGrafter"/>
</dbReference>
<reference evidence="11" key="2">
    <citation type="journal article" date="2015" name="J. Biotechnol.">
        <title>The structure of the Cyberlindnera jadinii genome and its relation to Candida utilis analyzed by the occurrence of single nucleotide polymorphisms.</title>
        <authorList>
            <person name="Rupp O."/>
            <person name="Brinkrolf K."/>
            <person name="Buerth C."/>
            <person name="Kunigo M."/>
            <person name="Schneider J."/>
            <person name="Jaenicke S."/>
            <person name="Goesmann A."/>
            <person name="Puehler A."/>
            <person name="Jaeger K.-E."/>
            <person name="Ernst J.F."/>
        </authorList>
    </citation>
    <scope>NUCLEOTIDE SEQUENCE [LARGE SCALE GENOMIC DNA]</scope>
    <source>
        <strain evidence="11">ATCC 18201 / CBS 1600 / BCRC 20928 / JCM 3617 / NBRC 0987 / NRRL Y-1542</strain>
    </source>
</reference>
<dbReference type="Proteomes" id="UP000038830">
    <property type="component" value="Unassembled WGS sequence"/>
</dbReference>
<dbReference type="Gene3D" id="6.10.20.40">
    <property type="entry name" value="TEA/ATTS domain"/>
    <property type="match status" value="1"/>
</dbReference>
<feature type="domain" description="TEA" evidence="8">
    <location>
        <begin position="127"/>
        <end position="201"/>
    </location>
</feature>
<evidence type="ECO:0000256" key="7">
    <source>
        <dbReference type="SAM" id="MobiDB-lite"/>
    </source>
</evidence>
<dbReference type="PANTHER" id="PTHR11834">
    <property type="entry name" value="TRANSCRIPTIONAL ENHANCER FACTOR TEF RELATED"/>
    <property type="match status" value="1"/>
</dbReference>
<organism evidence="9 11">
    <name type="scientific">Cyberlindnera jadinii (strain ATCC 18201 / CBS 1600 / BCRC 20928 / JCM 3617 / NBRC 0987 / NRRL Y-1542)</name>
    <name type="common">Torula yeast</name>
    <name type="synonym">Candida utilis</name>
    <dbReference type="NCBI Taxonomy" id="983966"/>
    <lineage>
        <taxon>Eukaryota</taxon>
        <taxon>Fungi</taxon>
        <taxon>Dikarya</taxon>
        <taxon>Ascomycota</taxon>
        <taxon>Saccharomycotina</taxon>
        <taxon>Saccharomycetes</taxon>
        <taxon>Phaffomycetales</taxon>
        <taxon>Phaffomycetaceae</taxon>
        <taxon>Cyberlindnera</taxon>
    </lineage>
</organism>
<dbReference type="InterPro" id="IPR000818">
    <property type="entry name" value="TEA/ATTS_dom"/>
</dbReference>
<dbReference type="PROSITE" id="PS00554">
    <property type="entry name" value="TEA_1"/>
    <property type="match status" value="1"/>
</dbReference>
<reference evidence="10 12" key="3">
    <citation type="journal article" date="2016" name="Proc. Natl. Acad. Sci. U.S.A.">
        <title>Comparative genomics of biotechnologically important yeasts.</title>
        <authorList>
            <person name="Riley R."/>
            <person name="Haridas S."/>
            <person name="Wolfe K.H."/>
            <person name="Lopes M.R."/>
            <person name="Hittinger C.T."/>
            <person name="Goeker M."/>
            <person name="Salamov A.A."/>
            <person name="Wisecaver J.H."/>
            <person name="Long T.M."/>
            <person name="Calvey C.H."/>
            <person name="Aerts A.L."/>
            <person name="Barry K.W."/>
            <person name="Choi C."/>
            <person name="Clum A."/>
            <person name="Coughlan A.Y."/>
            <person name="Deshpande S."/>
            <person name="Douglass A.P."/>
            <person name="Hanson S.J."/>
            <person name="Klenk H.-P."/>
            <person name="LaButti K.M."/>
            <person name="Lapidus A."/>
            <person name="Lindquist E.A."/>
            <person name="Lipzen A.M."/>
            <person name="Meier-Kolthoff J.P."/>
            <person name="Ohm R.A."/>
            <person name="Otillar R.P."/>
            <person name="Pangilinan J.L."/>
            <person name="Peng Y."/>
            <person name="Rokas A."/>
            <person name="Rosa C.A."/>
            <person name="Scheuner C."/>
            <person name="Sibirny A.A."/>
            <person name="Slot J.C."/>
            <person name="Stielow J.B."/>
            <person name="Sun H."/>
            <person name="Kurtzman C.P."/>
            <person name="Blackwell M."/>
            <person name="Grigoriev I.V."/>
            <person name="Jeffries T.W."/>
        </authorList>
    </citation>
    <scope>NUCLEOTIDE SEQUENCE [LARGE SCALE GENOMIC DNA]</scope>
    <source>
        <strain evidence="12">ATCC 18201 / CBS 1600 / BCRC 20928 / JCM 3617 / NBRC 0987 / NRRL Y-1542</strain>
        <strain evidence="10">NRRL Y-1542</strain>
    </source>
</reference>
<evidence type="ECO:0000313" key="9">
    <source>
        <dbReference type="EMBL" id="CEP24720.1"/>
    </source>
</evidence>
<dbReference type="AlphaFoldDB" id="A0A0H5C8Q4"/>
<keyword evidence="3" id="KW-0805">Transcription regulation</keyword>
<dbReference type="PANTHER" id="PTHR11834:SF0">
    <property type="entry name" value="PROTEIN SCALLOPED"/>
    <property type="match status" value="1"/>
</dbReference>